<protein>
    <submittedName>
        <fullName evidence="1">DUF6176 family protein</fullName>
    </submittedName>
</protein>
<dbReference type="Pfam" id="PF19673">
    <property type="entry name" value="DUF6176"/>
    <property type="match status" value="1"/>
</dbReference>
<accession>A0ABY9F3B2</accession>
<organism evidence="1 2">
    <name type="scientific">Pseudomonas cucumis</name>
    <dbReference type="NCBI Taxonomy" id="2954082"/>
    <lineage>
        <taxon>Bacteria</taxon>
        <taxon>Pseudomonadati</taxon>
        <taxon>Pseudomonadota</taxon>
        <taxon>Gammaproteobacteria</taxon>
        <taxon>Pseudomonadales</taxon>
        <taxon>Pseudomonadaceae</taxon>
        <taxon>Pseudomonas</taxon>
    </lineage>
</organism>
<dbReference type="InterPro" id="IPR046174">
    <property type="entry name" value="DUF6176"/>
</dbReference>
<evidence type="ECO:0000313" key="1">
    <source>
        <dbReference type="EMBL" id="WLG87394.1"/>
    </source>
</evidence>
<keyword evidence="2" id="KW-1185">Reference proteome</keyword>
<dbReference type="RefSeq" id="WP_305449533.1">
    <property type="nucleotide sequence ID" value="NZ_CP117454.1"/>
</dbReference>
<dbReference type="EMBL" id="CP117454">
    <property type="protein sequence ID" value="WLG87394.1"/>
    <property type="molecule type" value="Genomic_DNA"/>
</dbReference>
<name>A0ABY9F3B2_9PSED</name>
<proteinExistence type="predicted"/>
<sequence length="123" mass="14473">MQTIAFAVPLPSDKKERFLSFAQLLRTERSTEFRQFLERLDTVEENWFLQRFGEMDLFICYLAAPDLQAAFGKLASSQHPFDKWIKQENKEIFGMDFESPSDDPMPEMLLQCKVEPIQSNSWK</sequence>
<reference evidence="1 2" key="1">
    <citation type="submission" date="2023-02" db="EMBL/GenBank/DDBJ databases">
        <title>Evolution of Hrp T3SS in non-pathogenic Pseudomonas fluorescens.</title>
        <authorList>
            <person name="Liao K."/>
            <person name="Wei H."/>
            <person name="Gu Y."/>
        </authorList>
    </citation>
    <scope>NUCLEOTIDE SEQUENCE [LARGE SCALE GENOMIC DNA]</scope>
    <source>
        <strain evidence="1 2">FP1935</strain>
    </source>
</reference>
<evidence type="ECO:0000313" key="2">
    <source>
        <dbReference type="Proteomes" id="UP001239418"/>
    </source>
</evidence>
<gene>
    <name evidence="1" type="ORF">PSH97_13075</name>
</gene>
<dbReference type="Proteomes" id="UP001239418">
    <property type="component" value="Chromosome"/>
</dbReference>